<feature type="compositionally biased region" description="Basic and acidic residues" evidence="1">
    <location>
        <begin position="16"/>
        <end position="28"/>
    </location>
</feature>
<dbReference type="AlphaFoldDB" id="A0A2U9AZN9"/>
<name>A0A2U9AZN9_SCOMX</name>
<reference evidence="3 5" key="2">
    <citation type="submission" date="2019-06" db="EMBL/GenBank/DDBJ databases">
        <title>Draft genomes of female and male turbot (Scophthalmus maximus).</title>
        <authorList>
            <person name="Xu H."/>
            <person name="Xu X.-W."/>
            <person name="Shao C."/>
            <person name="Chen S."/>
        </authorList>
    </citation>
    <scope>NUCLEOTIDE SEQUENCE [LARGE SCALE GENOMIC DNA]</scope>
    <source>
        <strain evidence="3">Ysfricsl-2016a</strain>
        <tissue evidence="3">Blood</tissue>
    </source>
</reference>
<proteinExistence type="predicted"/>
<evidence type="ECO:0000256" key="1">
    <source>
        <dbReference type="SAM" id="MobiDB-lite"/>
    </source>
</evidence>
<evidence type="ECO:0000313" key="4">
    <source>
        <dbReference type="Proteomes" id="UP000246464"/>
    </source>
</evidence>
<organism evidence="2 4">
    <name type="scientific">Scophthalmus maximus</name>
    <name type="common">Turbot</name>
    <name type="synonym">Psetta maxima</name>
    <dbReference type="NCBI Taxonomy" id="52904"/>
    <lineage>
        <taxon>Eukaryota</taxon>
        <taxon>Metazoa</taxon>
        <taxon>Chordata</taxon>
        <taxon>Craniata</taxon>
        <taxon>Vertebrata</taxon>
        <taxon>Euteleostomi</taxon>
        <taxon>Actinopterygii</taxon>
        <taxon>Neopterygii</taxon>
        <taxon>Teleostei</taxon>
        <taxon>Neoteleostei</taxon>
        <taxon>Acanthomorphata</taxon>
        <taxon>Carangaria</taxon>
        <taxon>Pleuronectiformes</taxon>
        <taxon>Pleuronectoidei</taxon>
        <taxon>Scophthalmidae</taxon>
        <taxon>Scophthalmus</taxon>
    </lineage>
</organism>
<evidence type="ECO:0000313" key="2">
    <source>
        <dbReference type="EMBL" id="AWO97110.1"/>
    </source>
</evidence>
<evidence type="ECO:0000313" key="5">
    <source>
        <dbReference type="Proteomes" id="UP000438429"/>
    </source>
</evidence>
<accession>A0A2U9AZN9</accession>
<dbReference type="Proteomes" id="UP000438429">
    <property type="component" value="Unassembled WGS sequence"/>
</dbReference>
<dbReference type="EMBL" id="VEVO01000002">
    <property type="protein sequence ID" value="KAF0044936.1"/>
    <property type="molecule type" value="Genomic_DNA"/>
</dbReference>
<reference evidence="2 4" key="1">
    <citation type="submission" date="2017-12" db="EMBL/GenBank/DDBJ databases">
        <title>Integrating genomic resources of turbot (Scophthalmus maximus) in depth evaluation of genetic and physical mapping variation across individuals.</title>
        <authorList>
            <person name="Martinez P."/>
        </authorList>
    </citation>
    <scope>NUCLEOTIDE SEQUENCE [LARGE SCALE GENOMIC DNA]</scope>
</reference>
<sequence>MADCRSQPFLNPYLGSDDHQEPEREALSVRRRGRASLSTLDFKEQLESAGCLHDVIVRPRAMPLSAFSSCLIRSPDVIHGNTM</sequence>
<dbReference type="Proteomes" id="UP000246464">
    <property type="component" value="Chromosome 1"/>
</dbReference>
<gene>
    <name evidence="3" type="ORF">F2P81_001465</name>
    <name evidence="2" type="ORF">SMAX5B_020667</name>
</gene>
<keyword evidence="4" id="KW-1185">Reference proteome</keyword>
<feature type="region of interest" description="Disordered" evidence="1">
    <location>
        <begin position="1"/>
        <end position="30"/>
    </location>
</feature>
<dbReference type="EMBL" id="CP026243">
    <property type="protein sequence ID" value="AWO97110.1"/>
    <property type="molecule type" value="Genomic_DNA"/>
</dbReference>
<protein>
    <submittedName>
        <fullName evidence="2">Uncharacterized protein</fullName>
    </submittedName>
</protein>
<evidence type="ECO:0000313" key="3">
    <source>
        <dbReference type="EMBL" id="KAF0044936.1"/>
    </source>
</evidence>